<keyword evidence="6" id="KW-0436">Ligase</keyword>
<dbReference type="GO" id="GO:0005524">
    <property type="term" value="F:ATP binding"/>
    <property type="evidence" value="ECO:0007669"/>
    <property type="project" value="UniProtKB-UniRule"/>
</dbReference>
<dbReference type="PANTHER" id="PTHR21621:SF0">
    <property type="entry name" value="BETA-CITRYLGLUTAMATE SYNTHASE B-RELATED"/>
    <property type="match status" value="1"/>
</dbReference>
<dbReference type="NCBIfam" id="TIGR00768">
    <property type="entry name" value="rimK_fam"/>
    <property type="match status" value="1"/>
</dbReference>
<keyword evidence="7" id="KW-1185">Reference proteome</keyword>
<dbReference type="InterPro" id="IPR013651">
    <property type="entry name" value="ATP-grasp_RimK-type"/>
</dbReference>
<organism evidence="6 7">
    <name type="scientific">Anaerocolumna xylanovorans DSM 12503</name>
    <dbReference type="NCBI Taxonomy" id="1121345"/>
    <lineage>
        <taxon>Bacteria</taxon>
        <taxon>Bacillati</taxon>
        <taxon>Bacillota</taxon>
        <taxon>Clostridia</taxon>
        <taxon>Lachnospirales</taxon>
        <taxon>Lachnospiraceae</taxon>
        <taxon>Anaerocolumna</taxon>
    </lineage>
</organism>
<evidence type="ECO:0000313" key="7">
    <source>
        <dbReference type="Proteomes" id="UP000184612"/>
    </source>
</evidence>
<dbReference type="Gene3D" id="3.40.50.20">
    <property type="match status" value="1"/>
</dbReference>
<keyword evidence="3 4" id="KW-0067">ATP-binding</keyword>
<dbReference type="InterPro" id="IPR013815">
    <property type="entry name" value="ATP_grasp_subdomain_1"/>
</dbReference>
<dbReference type="InterPro" id="IPR004666">
    <property type="entry name" value="Rp_bS6_RimK/Lys_biosynth_LsyX"/>
</dbReference>
<keyword evidence="6" id="KW-0687">Ribonucleoprotein</keyword>
<dbReference type="InterPro" id="IPR011761">
    <property type="entry name" value="ATP-grasp"/>
</dbReference>
<name>A0A1M7YLR6_9FIRM</name>
<keyword evidence="2 4" id="KW-0547">Nucleotide-binding</keyword>
<evidence type="ECO:0000256" key="3">
    <source>
        <dbReference type="ARBA" id="ARBA00022840"/>
    </source>
</evidence>
<keyword evidence="1" id="KW-0479">Metal-binding</keyword>
<dbReference type="Gene3D" id="3.30.1490.20">
    <property type="entry name" value="ATP-grasp fold, A domain"/>
    <property type="match status" value="1"/>
</dbReference>
<evidence type="ECO:0000256" key="2">
    <source>
        <dbReference type="ARBA" id="ARBA00022741"/>
    </source>
</evidence>
<keyword evidence="6" id="KW-0689">Ribosomal protein</keyword>
<dbReference type="OrthoDB" id="9786585at2"/>
<evidence type="ECO:0000313" key="6">
    <source>
        <dbReference type="EMBL" id="SHO53522.1"/>
    </source>
</evidence>
<proteinExistence type="predicted"/>
<dbReference type="Proteomes" id="UP000184612">
    <property type="component" value="Unassembled WGS sequence"/>
</dbReference>
<dbReference type="RefSeq" id="WP_073590782.1">
    <property type="nucleotide sequence ID" value="NZ_FRFD01000014.1"/>
</dbReference>
<protein>
    <submittedName>
        <fullName evidence="6">Ribosomal protein S6--L-glutamate ligase</fullName>
    </submittedName>
</protein>
<evidence type="ECO:0000259" key="5">
    <source>
        <dbReference type="PROSITE" id="PS50975"/>
    </source>
</evidence>
<dbReference type="Pfam" id="PF08443">
    <property type="entry name" value="RimK"/>
    <property type="match status" value="1"/>
</dbReference>
<dbReference type="SUPFAM" id="SSF56059">
    <property type="entry name" value="Glutathione synthetase ATP-binding domain-like"/>
    <property type="match status" value="1"/>
</dbReference>
<dbReference type="GO" id="GO:0005737">
    <property type="term" value="C:cytoplasm"/>
    <property type="evidence" value="ECO:0007669"/>
    <property type="project" value="TreeGrafter"/>
</dbReference>
<dbReference type="GO" id="GO:0016879">
    <property type="term" value="F:ligase activity, forming carbon-nitrogen bonds"/>
    <property type="evidence" value="ECO:0007669"/>
    <property type="project" value="TreeGrafter"/>
</dbReference>
<gene>
    <name evidence="6" type="ORF">SAMN02745217_04143</name>
</gene>
<sequence>MSTNIYKTPVKGYLVTNSYLINSKFSIIHQWFMESAKKYAIDLKGFGNSQLPIYLPGDREDSREGKGREVDFVLFWDKDIRLAKFLEDSGYTLYNSSRAIALSDDKSLTHLALSKAGIPMPKTYIAPMTFDTIGYANLDFLEEVEALIGYPCVVKECFGSFGQQVYLARSQAELMAITLKIGSKPMLFQEFIESSMGRDVRLQVVGEEVIASMYRYSDNGDFRANITAGGKMKPYEPTKEQIDLALLCCKTLGLDFAGVDILFGRDGEPLVCEVNSNAHFKNIYDCTGVNAADVILEYILGKVKGAK</sequence>
<dbReference type="AlphaFoldDB" id="A0A1M7YLR6"/>
<evidence type="ECO:0000256" key="4">
    <source>
        <dbReference type="PROSITE-ProRule" id="PRU00409"/>
    </source>
</evidence>
<dbReference type="EMBL" id="FRFD01000014">
    <property type="protein sequence ID" value="SHO53522.1"/>
    <property type="molecule type" value="Genomic_DNA"/>
</dbReference>
<accession>A0A1M7YLR6</accession>
<dbReference type="GO" id="GO:0005840">
    <property type="term" value="C:ribosome"/>
    <property type="evidence" value="ECO:0007669"/>
    <property type="project" value="UniProtKB-KW"/>
</dbReference>
<dbReference type="PANTHER" id="PTHR21621">
    <property type="entry name" value="RIBOSOMAL PROTEIN S6 MODIFICATION PROTEIN"/>
    <property type="match status" value="1"/>
</dbReference>
<reference evidence="6 7" key="1">
    <citation type="submission" date="2016-12" db="EMBL/GenBank/DDBJ databases">
        <authorList>
            <person name="Song W.-J."/>
            <person name="Kurnit D.M."/>
        </authorList>
    </citation>
    <scope>NUCLEOTIDE SEQUENCE [LARGE SCALE GENOMIC DNA]</scope>
    <source>
        <strain evidence="6 7">DSM 12503</strain>
    </source>
</reference>
<dbReference type="PROSITE" id="PS50975">
    <property type="entry name" value="ATP_GRASP"/>
    <property type="match status" value="1"/>
</dbReference>
<feature type="domain" description="ATP-grasp" evidence="5">
    <location>
        <begin position="110"/>
        <end position="300"/>
    </location>
</feature>
<dbReference type="STRING" id="1121345.SAMN02745217_04143"/>
<evidence type="ECO:0000256" key="1">
    <source>
        <dbReference type="ARBA" id="ARBA00022723"/>
    </source>
</evidence>
<dbReference type="GO" id="GO:0046872">
    <property type="term" value="F:metal ion binding"/>
    <property type="evidence" value="ECO:0007669"/>
    <property type="project" value="UniProtKB-KW"/>
</dbReference>
<dbReference type="Gene3D" id="3.30.470.20">
    <property type="entry name" value="ATP-grasp fold, B domain"/>
    <property type="match status" value="1"/>
</dbReference>